<dbReference type="SUPFAM" id="SSF48452">
    <property type="entry name" value="TPR-like"/>
    <property type="match status" value="1"/>
</dbReference>
<feature type="transmembrane region" description="Helical" evidence="2">
    <location>
        <begin position="150"/>
        <end position="166"/>
    </location>
</feature>
<dbReference type="EMBL" id="DSQF01000022">
    <property type="protein sequence ID" value="HGZ43907.1"/>
    <property type="molecule type" value="Genomic_DNA"/>
</dbReference>
<keyword evidence="2" id="KW-0812">Transmembrane</keyword>
<keyword evidence="2" id="KW-1133">Transmembrane helix</keyword>
<feature type="compositionally biased region" description="Low complexity" evidence="1">
    <location>
        <begin position="736"/>
        <end position="745"/>
    </location>
</feature>
<dbReference type="Gene3D" id="1.25.40.10">
    <property type="entry name" value="Tetratricopeptide repeat domain"/>
    <property type="match status" value="1"/>
</dbReference>
<feature type="compositionally biased region" description="Low complexity" evidence="1">
    <location>
        <begin position="7"/>
        <end position="33"/>
    </location>
</feature>
<comment type="caution">
    <text evidence="3">The sequence shown here is derived from an EMBL/GenBank/DDBJ whole genome shotgun (WGS) entry which is preliminary data.</text>
</comment>
<reference evidence="3" key="1">
    <citation type="journal article" date="2020" name="mSystems">
        <title>Genome- and Community-Level Interaction Insights into Carbon Utilization and Element Cycling Functions of Hydrothermarchaeota in Hydrothermal Sediment.</title>
        <authorList>
            <person name="Zhou Z."/>
            <person name="Liu Y."/>
            <person name="Xu W."/>
            <person name="Pan J."/>
            <person name="Luo Z.H."/>
            <person name="Li M."/>
        </authorList>
    </citation>
    <scope>NUCLEOTIDE SEQUENCE [LARGE SCALE GENOMIC DNA]</scope>
    <source>
        <strain evidence="3">SpSt-381</strain>
    </source>
</reference>
<sequence>MKRRGAGRPARAGAPAGRGARPAPAGPPARRAIPPAPPVPLRHPAMIAAALAAAVSVAVSVTFLVFDPDLWQHLAVGRAIWSLHAVPVTNLWTWPAYGAPDVNPSWGFRALLWPFWAAGEAWGLQAWRWLVTLATFALAWLAARRMGARGFAPLVAIAVAALVYRQRSYPRPENLSALLLALEVLVLETRRRGPRELAWALPPLAVLWVNVHVGWWMLFAVAGAYLAHDLAVARWPALARGALAGADRAMLARRPAALAAALVAAGGAALVNPFGAGALWAPFDYWLNQRHEAIYRGLAELQPVLWSANLANGLPVLLAGWVLLALGRALRRRGDVAELALLALFTPLALSSQRFLGPWAVLAAVFAGRGLHGLLRATPRPAALARPWPRAAVAAALALGLGVPEWRRPEIPLGVGIAWHRYPVGAADYLEANGVRGRLFNNYSIGGWLLWRFWPDRERLPFIDIHQSGGPALRAAYVEALAGPAGWRALDDRHRFDAVVLNRPPRGVRGPLDVIGADSAFATVFVDDAGAVLVRRARFPALAARDAYRVLPPGGAALGRLRRAAIADSALRAAARAELERCAAASPANAVASEMLGLFDALEGRHDDARRRLRHALAVDPLALGVHESLGLLALVEGHGDEALREFEAERRLRTAPGGIDLRIGQAHQRRGDLARAVEAYRREVARGPHRAEAAESLRVVLARIGRSPRAGRGPTARRRRAGGVARGPLRRSESPCRAAAPGRGAPRRARVGPGARSPGSPAARRVGGALPQRSPARAVLAAASLTRARRGP</sequence>
<evidence type="ECO:0000313" key="3">
    <source>
        <dbReference type="EMBL" id="HGZ43907.1"/>
    </source>
</evidence>
<protein>
    <submittedName>
        <fullName evidence="3">Tetratricopeptide repeat protein</fullName>
    </submittedName>
</protein>
<feature type="region of interest" description="Disordered" evidence="1">
    <location>
        <begin position="1"/>
        <end position="34"/>
    </location>
</feature>
<feature type="transmembrane region" description="Helical" evidence="2">
    <location>
        <begin position="213"/>
        <end position="235"/>
    </location>
</feature>
<keyword evidence="2" id="KW-0472">Membrane</keyword>
<evidence type="ECO:0000256" key="2">
    <source>
        <dbReference type="SAM" id="Phobius"/>
    </source>
</evidence>
<name>A0A832I2T2_UNCEI</name>
<feature type="transmembrane region" description="Helical" evidence="2">
    <location>
        <begin position="339"/>
        <end position="367"/>
    </location>
</feature>
<dbReference type="AlphaFoldDB" id="A0A832I2T2"/>
<feature type="transmembrane region" description="Helical" evidence="2">
    <location>
        <begin position="256"/>
        <end position="283"/>
    </location>
</feature>
<evidence type="ECO:0000256" key="1">
    <source>
        <dbReference type="SAM" id="MobiDB-lite"/>
    </source>
</evidence>
<feature type="transmembrane region" description="Helical" evidence="2">
    <location>
        <begin position="45"/>
        <end position="66"/>
    </location>
</feature>
<dbReference type="InterPro" id="IPR011990">
    <property type="entry name" value="TPR-like_helical_dom_sf"/>
</dbReference>
<feature type="transmembrane region" description="Helical" evidence="2">
    <location>
        <begin position="303"/>
        <end position="327"/>
    </location>
</feature>
<proteinExistence type="predicted"/>
<accession>A0A832I2T2</accession>
<gene>
    <name evidence="3" type="ORF">ENR23_10900</name>
</gene>
<organism evidence="3">
    <name type="scientific">Eiseniibacteriota bacterium</name>
    <dbReference type="NCBI Taxonomy" id="2212470"/>
    <lineage>
        <taxon>Bacteria</taxon>
        <taxon>Candidatus Eiseniibacteriota</taxon>
    </lineage>
</organism>
<feature type="region of interest" description="Disordered" evidence="1">
    <location>
        <begin position="707"/>
        <end position="793"/>
    </location>
</feature>
<feature type="transmembrane region" description="Helical" evidence="2">
    <location>
        <begin position="126"/>
        <end position="143"/>
    </location>
</feature>